<gene>
    <name evidence="1" type="ORF">Pmgp_00169</name>
</gene>
<proteinExistence type="predicted"/>
<protein>
    <submittedName>
        <fullName evidence="1">Uncharacterized protein</fullName>
    </submittedName>
</protein>
<comment type="caution">
    <text evidence="1">The sequence shown here is derived from an EMBL/GenBank/DDBJ whole genome shotgun (WGS) entry which is preliminary data.</text>
</comment>
<dbReference type="RefSeq" id="WP_134212065.1">
    <property type="nucleotide sequence ID" value="NZ_QFFZ01000001.1"/>
</dbReference>
<evidence type="ECO:0000313" key="2">
    <source>
        <dbReference type="Proteomes" id="UP000297597"/>
    </source>
</evidence>
<dbReference type="EMBL" id="QFFZ01000001">
    <property type="protein sequence ID" value="TEB13761.1"/>
    <property type="molecule type" value="Genomic_DNA"/>
</dbReference>
<name>A0A4Y7RXX2_9FIRM</name>
<sequence>MNKDELRWMLSELTEKNAVIRGYAQMALECDHPEWAMKYIFSIIQHIDKLTVLTSIITDLYLTGKDDGCDTGDAAALASIAARAESIKLH</sequence>
<evidence type="ECO:0000313" key="1">
    <source>
        <dbReference type="EMBL" id="TEB13761.1"/>
    </source>
</evidence>
<reference evidence="1 2" key="1">
    <citation type="journal article" date="2018" name="Environ. Microbiol.">
        <title>Novel energy conservation strategies and behaviour of Pelotomaculum schinkii driving syntrophic propionate catabolism.</title>
        <authorList>
            <person name="Hidalgo-Ahumada C.A.P."/>
            <person name="Nobu M.K."/>
            <person name="Narihiro T."/>
            <person name="Tamaki H."/>
            <person name="Liu W.T."/>
            <person name="Kamagata Y."/>
            <person name="Stams A.J.M."/>
            <person name="Imachi H."/>
            <person name="Sousa D.Z."/>
        </authorList>
    </citation>
    <scope>NUCLEOTIDE SEQUENCE [LARGE SCALE GENOMIC DNA]</scope>
    <source>
        <strain evidence="1 2">MGP</strain>
    </source>
</reference>
<dbReference type="Proteomes" id="UP000297597">
    <property type="component" value="Unassembled WGS sequence"/>
</dbReference>
<organism evidence="1 2">
    <name type="scientific">Pelotomaculum propionicicum</name>
    <dbReference type="NCBI Taxonomy" id="258475"/>
    <lineage>
        <taxon>Bacteria</taxon>
        <taxon>Bacillati</taxon>
        <taxon>Bacillota</taxon>
        <taxon>Clostridia</taxon>
        <taxon>Eubacteriales</taxon>
        <taxon>Desulfotomaculaceae</taxon>
        <taxon>Pelotomaculum</taxon>
    </lineage>
</organism>
<dbReference type="AlphaFoldDB" id="A0A4Y7RXX2"/>
<accession>A0A4Y7RXX2</accession>
<keyword evidence="2" id="KW-1185">Reference proteome</keyword>